<comment type="caution">
    <text evidence="5">The sequence shown here is derived from an EMBL/GenBank/DDBJ whole genome shotgun (WGS) entry which is preliminary data.</text>
</comment>
<dbReference type="Proteomes" id="UP000054937">
    <property type="component" value="Unassembled WGS sequence"/>
</dbReference>
<dbReference type="PROSITE" id="PS50082">
    <property type="entry name" value="WD_REPEATS_2"/>
    <property type="match status" value="4"/>
</dbReference>
<evidence type="ECO:0000256" key="1">
    <source>
        <dbReference type="ARBA" id="ARBA00022574"/>
    </source>
</evidence>
<feature type="repeat" description="WD" evidence="3">
    <location>
        <begin position="335"/>
        <end position="370"/>
    </location>
</feature>
<keyword evidence="6" id="KW-1185">Reference proteome</keyword>
<dbReference type="EMBL" id="LDAU01000125">
    <property type="protein sequence ID" value="KRX03842.1"/>
    <property type="molecule type" value="Genomic_DNA"/>
</dbReference>
<evidence type="ECO:0000256" key="3">
    <source>
        <dbReference type="PROSITE-ProRule" id="PRU00221"/>
    </source>
</evidence>
<reference evidence="5 6" key="1">
    <citation type="journal article" date="2015" name="Sci. Rep.">
        <title>Genome of the facultative scuticociliatosis pathogen Pseudocohnilembus persalinus provides insight into its virulence through horizontal gene transfer.</title>
        <authorList>
            <person name="Xiong J."/>
            <person name="Wang G."/>
            <person name="Cheng J."/>
            <person name="Tian M."/>
            <person name="Pan X."/>
            <person name="Warren A."/>
            <person name="Jiang C."/>
            <person name="Yuan D."/>
            <person name="Miao W."/>
        </authorList>
    </citation>
    <scope>NUCLEOTIDE SEQUENCE [LARGE SCALE GENOMIC DNA]</scope>
    <source>
        <strain evidence="5">36N120E</strain>
    </source>
</reference>
<dbReference type="OrthoDB" id="2639794at2759"/>
<dbReference type="InterPro" id="IPR036322">
    <property type="entry name" value="WD40_repeat_dom_sf"/>
</dbReference>
<dbReference type="PANTHER" id="PTHR44019:SF8">
    <property type="entry name" value="POC1 CENTRIOLAR PROTEIN HOMOLOG"/>
    <property type="match status" value="1"/>
</dbReference>
<gene>
    <name evidence="5" type="ORF">PPERSA_04637</name>
</gene>
<dbReference type="Gene3D" id="2.130.10.10">
    <property type="entry name" value="YVTN repeat-like/Quinoprotein amine dehydrogenase"/>
    <property type="match status" value="2"/>
</dbReference>
<name>A0A0V0QNK8_PSEPJ</name>
<dbReference type="InterPro" id="IPR015943">
    <property type="entry name" value="WD40/YVTN_repeat-like_dom_sf"/>
</dbReference>
<protein>
    <submittedName>
        <fullName evidence="5">WD40-repeat-containing domain</fullName>
    </submittedName>
</protein>
<dbReference type="PROSITE" id="PS00678">
    <property type="entry name" value="WD_REPEATS_1"/>
    <property type="match status" value="1"/>
</dbReference>
<dbReference type="AlphaFoldDB" id="A0A0V0QNK8"/>
<accession>A0A0V0QNK8</accession>
<dbReference type="InterPro" id="IPR019775">
    <property type="entry name" value="WD40_repeat_CS"/>
</dbReference>
<sequence length="613" mass="71958">MDINSANQNGQKIANEQNQELQNTIPQSIIIQIHAEYQQQINLSRIDHFLKSTQTQLQKQIQKFYPELSNQSKTQIWQKYMQKGVKQNEELDLNGIKGIQMVKQESQGGQLQIFEKKLLLQKRDIKKKEENWQVKLEVNIIFGCDRKYAQLRLEDQIFLKKIQFLETIKSSFYQITLIKLYEVYKKQNIDDFLLQFSSQEQNLKEGIFQLFAVYQKHSDSIISVCFSRNGREIISGSSDGSIVVCQAKNGKSLAKLQAQQKNEDHNQNIYQYKKDIYSVDILKGQVNDSLIVIHTFIQYIETVNYMKSGEIFMTGSMDKSIKFWTRKGDLLYSIPDAHSGMVFSAQFYEFNDQILLFTASSDKTLKLWNLFEILNPRRVKRQLKNLQNYQACLNEQNLLDQEEEEFNKQLSRKKQELELAQIRQNGQLQQLQEENQESNENDDNQYNQQIQGNQNNKINKLKEGQNKLQEEIQHIIVEIEEINEELQKIKQYKKEILGQIDLFNQTHVAKNAKDFLVKSIQHHEDVIRALRISQCGRFVATASWDHTVKVYDAQSLEMVANLKGEVTQNNNKKGILTVDFSRKQMVFAGRDAKIYIYNLPSLKQYPIQWYQQI</sequence>
<keyword evidence="2" id="KW-0677">Repeat</keyword>
<feature type="compositionally biased region" description="Acidic residues" evidence="4">
    <location>
        <begin position="434"/>
        <end position="443"/>
    </location>
</feature>
<dbReference type="Pfam" id="PF00400">
    <property type="entry name" value="WD40"/>
    <property type="match status" value="4"/>
</dbReference>
<evidence type="ECO:0000313" key="5">
    <source>
        <dbReference type="EMBL" id="KRX03842.1"/>
    </source>
</evidence>
<dbReference type="InterPro" id="IPR001680">
    <property type="entry name" value="WD40_rpt"/>
</dbReference>
<dbReference type="InterPro" id="IPR050505">
    <property type="entry name" value="WDR55/POC1"/>
</dbReference>
<evidence type="ECO:0000313" key="6">
    <source>
        <dbReference type="Proteomes" id="UP000054937"/>
    </source>
</evidence>
<dbReference type="SUPFAM" id="SSF50978">
    <property type="entry name" value="WD40 repeat-like"/>
    <property type="match status" value="1"/>
</dbReference>
<feature type="repeat" description="WD" evidence="3">
    <location>
        <begin position="214"/>
        <end position="255"/>
    </location>
</feature>
<dbReference type="SMART" id="SM00320">
    <property type="entry name" value="WD40"/>
    <property type="match status" value="5"/>
</dbReference>
<feature type="repeat" description="WD" evidence="3">
    <location>
        <begin position="300"/>
        <end position="324"/>
    </location>
</feature>
<dbReference type="PANTHER" id="PTHR44019">
    <property type="entry name" value="WD REPEAT-CONTAINING PROTEIN 55"/>
    <property type="match status" value="1"/>
</dbReference>
<evidence type="ECO:0000256" key="4">
    <source>
        <dbReference type="SAM" id="MobiDB-lite"/>
    </source>
</evidence>
<dbReference type="InParanoid" id="A0A0V0QNK8"/>
<feature type="region of interest" description="Disordered" evidence="4">
    <location>
        <begin position="429"/>
        <end position="448"/>
    </location>
</feature>
<proteinExistence type="predicted"/>
<feature type="repeat" description="WD" evidence="3">
    <location>
        <begin position="520"/>
        <end position="561"/>
    </location>
</feature>
<organism evidence="5 6">
    <name type="scientific">Pseudocohnilembus persalinus</name>
    <name type="common">Ciliate</name>
    <dbReference type="NCBI Taxonomy" id="266149"/>
    <lineage>
        <taxon>Eukaryota</taxon>
        <taxon>Sar</taxon>
        <taxon>Alveolata</taxon>
        <taxon>Ciliophora</taxon>
        <taxon>Intramacronucleata</taxon>
        <taxon>Oligohymenophorea</taxon>
        <taxon>Scuticociliatia</taxon>
        <taxon>Philasterida</taxon>
        <taxon>Pseudocohnilembidae</taxon>
        <taxon>Pseudocohnilembus</taxon>
    </lineage>
</organism>
<keyword evidence="1 3" id="KW-0853">WD repeat</keyword>
<evidence type="ECO:0000256" key="2">
    <source>
        <dbReference type="ARBA" id="ARBA00022737"/>
    </source>
</evidence>